<dbReference type="PANTHER" id="PTHR37423:SF2">
    <property type="entry name" value="MEMBRANE-BOUND LYTIC MUREIN TRANSGLYCOSYLASE C"/>
    <property type="match status" value="1"/>
</dbReference>
<dbReference type="PANTHER" id="PTHR37423">
    <property type="entry name" value="SOLUBLE LYTIC MUREIN TRANSGLYCOSYLASE-RELATED"/>
    <property type="match status" value="1"/>
</dbReference>
<accession>A0A5B8R6A4</accession>
<reference evidence="2" key="1">
    <citation type="submission" date="2019-06" db="EMBL/GenBank/DDBJ databases">
        <authorList>
            <person name="Murdoch R.W."/>
            <person name="Fathepure B."/>
        </authorList>
    </citation>
    <scope>NUCLEOTIDE SEQUENCE</scope>
</reference>
<dbReference type="InterPro" id="IPR023346">
    <property type="entry name" value="Lysozyme-like_dom_sf"/>
</dbReference>
<protein>
    <recommendedName>
        <fullName evidence="1">Transglycosylase SLT domain-containing protein</fullName>
    </recommendedName>
</protein>
<dbReference type="Pfam" id="PF01464">
    <property type="entry name" value="SLT"/>
    <property type="match status" value="1"/>
</dbReference>
<dbReference type="EMBL" id="MN079084">
    <property type="protein sequence ID" value="QEA04489.1"/>
    <property type="molecule type" value="Genomic_DNA"/>
</dbReference>
<gene>
    <name evidence="2" type="ORF">KBTEX_00797</name>
</gene>
<dbReference type="InterPro" id="IPR008258">
    <property type="entry name" value="Transglycosylase_SLT_dom_1"/>
</dbReference>
<name>A0A5B8R6A4_9ZZZZ</name>
<evidence type="ECO:0000313" key="2">
    <source>
        <dbReference type="EMBL" id="QEA04489.1"/>
    </source>
</evidence>
<dbReference type="SUPFAM" id="SSF53955">
    <property type="entry name" value="Lysozyme-like"/>
    <property type="match status" value="1"/>
</dbReference>
<dbReference type="Gene3D" id="1.10.530.10">
    <property type="match status" value="1"/>
</dbReference>
<proteinExistence type="predicted"/>
<organism evidence="2">
    <name type="scientific">uncultured organism</name>
    <dbReference type="NCBI Taxonomy" id="155900"/>
    <lineage>
        <taxon>unclassified sequences</taxon>
        <taxon>environmental samples</taxon>
    </lineage>
</organism>
<sequence length="197" mass="22707">MGVRRRLGLIVVLALGLVAGGAHATDAADSGQRPDPALRQALERALEGSDSFANRFDAEVWLMDMSTRLRRRIPDPDRRLRLLKLVHYEARRADLEPEWVLALIDVESDFRRFAISSAGARGYMQIMPFWLDELDRPDGNLFRPALNLRMGCTILRHYLNIENGNLTRALARYNGSLGQTWYPERVFRALRRRWHPQ</sequence>
<dbReference type="AlphaFoldDB" id="A0A5B8R6A4"/>
<feature type="domain" description="Transglycosylase SLT" evidence="1">
    <location>
        <begin position="87"/>
        <end position="181"/>
    </location>
</feature>
<evidence type="ECO:0000259" key="1">
    <source>
        <dbReference type="Pfam" id="PF01464"/>
    </source>
</evidence>